<keyword evidence="3" id="KW-1185">Reference proteome</keyword>
<dbReference type="RefSeq" id="WP_072967135.1">
    <property type="nucleotide sequence ID" value="NZ_FRAJ01000011.1"/>
</dbReference>
<dbReference type="EMBL" id="FRAJ01000011">
    <property type="protein sequence ID" value="SHK19387.1"/>
    <property type="molecule type" value="Genomic_DNA"/>
</dbReference>
<organism evidence="2 3">
    <name type="scientific">Caminicella sporogenes DSM 14501</name>
    <dbReference type="NCBI Taxonomy" id="1121266"/>
    <lineage>
        <taxon>Bacteria</taxon>
        <taxon>Bacillati</taxon>
        <taxon>Bacillota</taxon>
        <taxon>Clostridia</taxon>
        <taxon>Peptostreptococcales</taxon>
        <taxon>Caminicellaceae</taxon>
        <taxon>Caminicella</taxon>
    </lineage>
</organism>
<dbReference type="Pfam" id="PF14221">
    <property type="entry name" value="DUF4330"/>
    <property type="match status" value="1"/>
</dbReference>
<proteinExistence type="predicted"/>
<keyword evidence="1" id="KW-0812">Transmembrane</keyword>
<keyword evidence="1" id="KW-1133">Transmembrane helix</keyword>
<evidence type="ECO:0000313" key="2">
    <source>
        <dbReference type="EMBL" id="SHK19387.1"/>
    </source>
</evidence>
<name>A0A1M6QH71_9FIRM</name>
<dbReference type="STRING" id="1121266.SAMN02745883_01493"/>
<evidence type="ECO:0008006" key="4">
    <source>
        <dbReference type="Google" id="ProtNLM"/>
    </source>
</evidence>
<dbReference type="InterPro" id="IPR025480">
    <property type="entry name" value="DUF4330"/>
</dbReference>
<reference evidence="2 3" key="1">
    <citation type="submission" date="2016-11" db="EMBL/GenBank/DDBJ databases">
        <authorList>
            <person name="Jaros S."/>
            <person name="Januszkiewicz K."/>
            <person name="Wedrychowicz H."/>
        </authorList>
    </citation>
    <scope>NUCLEOTIDE SEQUENCE [LARGE SCALE GENOMIC DNA]</scope>
    <source>
        <strain evidence="2 3">DSM 14501</strain>
    </source>
</reference>
<protein>
    <recommendedName>
        <fullName evidence="4">DUF4330 domain-containing protein</fullName>
    </recommendedName>
</protein>
<evidence type="ECO:0000256" key="1">
    <source>
        <dbReference type="SAM" id="Phobius"/>
    </source>
</evidence>
<gene>
    <name evidence="2" type="ORF">SAMN02745883_01493</name>
</gene>
<accession>A0A1M6QH71</accession>
<keyword evidence="1" id="KW-0472">Membrane</keyword>
<evidence type="ECO:0000313" key="3">
    <source>
        <dbReference type="Proteomes" id="UP000184082"/>
    </source>
</evidence>
<feature type="transmembrane region" description="Helical" evidence="1">
    <location>
        <begin position="20"/>
        <end position="38"/>
    </location>
</feature>
<dbReference type="Proteomes" id="UP000184082">
    <property type="component" value="Unassembled WGS sequence"/>
</dbReference>
<dbReference type="AlphaFoldDB" id="A0A1M6QH71"/>
<sequence>MRFVDDKGRLFGTVNLFDLLVILLIFALIGGAAYKFIYLDNKVALSESDITVTLWIEDVRKVTVDTINVGDVVREYDSNLLFGTIVDKEVKPHYEEVETSDGRVVNAKVDGKYDVYITLKCRGIVSDNAISIASKEVKIGGKIILKHKLYAVSTRAVKIITE</sequence>